<feature type="compositionally biased region" description="Low complexity" evidence="1">
    <location>
        <begin position="27"/>
        <end position="41"/>
    </location>
</feature>
<protein>
    <submittedName>
        <fullName evidence="2">Uncharacterized protein</fullName>
    </submittedName>
</protein>
<evidence type="ECO:0000313" key="2">
    <source>
        <dbReference type="EMBL" id="CAJ0778209.1"/>
    </source>
</evidence>
<reference evidence="2 3" key="1">
    <citation type="submission" date="2023-07" db="EMBL/GenBank/DDBJ databases">
        <authorList>
            <person name="Peeters C."/>
        </authorList>
    </citation>
    <scope>NUCLEOTIDE SEQUENCE [LARGE SCALE GENOMIC DNA]</scope>
    <source>
        <strain evidence="2 3">LMG 7141</strain>
    </source>
</reference>
<dbReference type="RefSeq" id="WP_316655284.1">
    <property type="nucleotide sequence ID" value="NZ_CATYWO010000001.1"/>
</dbReference>
<organism evidence="2 3">
    <name type="scientific">Ralstonia condita</name>
    <dbReference type="NCBI Taxonomy" id="3058600"/>
    <lineage>
        <taxon>Bacteria</taxon>
        <taxon>Pseudomonadati</taxon>
        <taxon>Pseudomonadota</taxon>
        <taxon>Betaproteobacteria</taxon>
        <taxon>Burkholderiales</taxon>
        <taxon>Burkholderiaceae</taxon>
        <taxon>Ralstonia</taxon>
    </lineage>
</organism>
<comment type="caution">
    <text evidence="2">The sequence shown here is derived from an EMBL/GenBank/DDBJ whole genome shotgun (WGS) entry which is preliminary data.</text>
</comment>
<sequence>MSKVVLALLVVAAAVFYIVFKAPQTDTRAPASTATPGATALAPPPGNAPASAATASAPASIPAASEPVATSAPRTTRDTATEASAPPVKP</sequence>
<feature type="compositionally biased region" description="Low complexity" evidence="1">
    <location>
        <begin position="48"/>
        <end position="69"/>
    </location>
</feature>
<evidence type="ECO:0000256" key="1">
    <source>
        <dbReference type="SAM" id="MobiDB-lite"/>
    </source>
</evidence>
<accession>A0ABN9IFA6</accession>
<dbReference type="EMBL" id="CATYWO010000001">
    <property type="protein sequence ID" value="CAJ0778209.1"/>
    <property type="molecule type" value="Genomic_DNA"/>
</dbReference>
<keyword evidence="3" id="KW-1185">Reference proteome</keyword>
<proteinExistence type="predicted"/>
<dbReference type="Proteomes" id="UP001189616">
    <property type="component" value="Unassembled WGS sequence"/>
</dbReference>
<evidence type="ECO:0000313" key="3">
    <source>
        <dbReference type="Proteomes" id="UP001189616"/>
    </source>
</evidence>
<feature type="region of interest" description="Disordered" evidence="1">
    <location>
        <begin position="27"/>
        <end position="90"/>
    </location>
</feature>
<gene>
    <name evidence="2" type="ORF">LMG7141_00725</name>
</gene>
<name>A0ABN9IFA6_9RALS</name>